<keyword evidence="4" id="KW-0862">Zinc</keyword>
<comment type="caution">
    <text evidence="8">The sequence shown here is derived from an EMBL/GenBank/DDBJ whole genome shotgun (WGS) entry which is preliminary data.</text>
</comment>
<dbReference type="SUPFAM" id="SSF57756">
    <property type="entry name" value="Retrovirus zinc finger-like domains"/>
    <property type="match status" value="1"/>
</dbReference>
<dbReference type="Proteomes" id="UP000765509">
    <property type="component" value="Unassembled WGS sequence"/>
</dbReference>
<dbReference type="PANTHER" id="PTHR11439:SF483">
    <property type="entry name" value="PEPTIDE SYNTHASE GLIP-LIKE, PUTATIVE (AFU_ORTHOLOGUE AFUA_3G12920)-RELATED"/>
    <property type="match status" value="1"/>
</dbReference>
<keyword evidence="1" id="KW-0507">mRNA processing</keyword>
<dbReference type="InterPro" id="IPR057670">
    <property type="entry name" value="SH3_retrovirus"/>
</dbReference>
<evidence type="ECO:0000256" key="3">
    <source>
        <dbReference type="ARBA" id="ARBA00022884"/>
    </source>
</evidence>
<evidence type="ECO:0000259" key="7">
    <source>
        <dbReference type="PROSITE" id="PS50994"/>
    </source>
</evidence>
<evidence type="ECO:0000259" key="6">
    <source>
        <dbReference type="PROSITE" id="PS50158"/>
    </source>
</evidence>
<dbReference type="GO" id="GO:0004190">
    <property type="term" value="F:aspartic-type endopeptidase activity"/>
    <property type="evidence" value="ECO:0007669"/>
    <property type="project" value="UniProtKB-KW"/>
</dbReference>
<dbReference type="Pfam" id="PF22936">
    <property type="entry name" value="Pol_BBD"/>
    <property type="match status" value="1"/>
</dbReference>
<keyword evidence="2" id="KW-0378">Hydrolase</keyword>
<dbReference type="InterPro" id="IPR054722">
    <property type="entry name" value="PolX-like_BBD"/>
</dbReference>
<feature type="region of interest" description="Disordered" evidence="5">
    <location>
        <begin position="89"/>
        <end position="111"/>
    </location>
</feature>
<dbReference type="InterPro" id="IPR012337">
    <property type="entry name" value="RNaseH-like_sf"/>
</dbReference>
<dbReference type="CDD" id="cd09272">
    <property type="entry name" value="RNase_HI_RT_Ty1"/>
    <property type="match status" value="1"/>
</dbReference>
<dbReference type="InterPro" id="IPR043502">
    <property type="entry name" value="DNA/RNA_pol_sf"/>
</dbReference>
<dbReference type="Gene3D" id="4.10.60.10">
    <property type="entry name" value="Zinc finger, CCHC-type"/>
    <property type="match status" value="1"/>
</dbReference>
<proteinExistence type="predicted"/>
<dbReference type="SUPFAM" id="SSF56672">
    <property type="entry name" value="DNA/RNA polymerases"/>
    <property type="match status" value="1"/>
</dbReference>
<dbReference type="PANTHER" id="PTHR11439">
    <property type="entry name" value="GAG-POL-RELATED RETROTRANSPOSON"/>
    <property type="match status" value="1"/>
</dbReference>
<protein>
    <submittedName>
        <fullName evidence="8">Uncharacterized protein</fullName>
    </submittedName>
</protein>
<feature type="domain" description="CCHC-type" evidence="6">
    <location>
        <begin position="76"/>
        <end position="91"/>
    </location>
</feature>
<dbReference type="PROSITE" id="PS50158">
    <property type="entry name" value="ZF_CCHC"/>
    <property type="match status" value="1"/>
</dbReference>
<dbReference type="SUPFAM" id="SSF53098">
    <property type="entry name" value="Ribonuclease H-like"/>
    <property type="match status" value="1"/>
</dbReference>
<dbReference type="GO" id="GO:0003723">
    <property type="term" value="F:RNA binding"/>
    <property type="evidence" value="ECO:0007669"/>
    <property type="project" value="UniProtKB-KW"/>
</dbReference>
<dbReference type="InterPro" id="IPR036397">
    <property type="entry name" value="RNaseH_sf"/>
</dbReference>
<dbReference type="PROSITE" id="PS50994">
    <property type="entry name" value="INTEGRASE"/>
    <property type="match status" value="1"/>
</dbReference>
<dbReference type="InterPro" id="IPR013103">
    <property type="entry name" value="RVT_2"/>
</dbReference>
<dbReference type="GO" id="GO:0006397">
    <property type="term" value="P:mRNA processing"/>
    <property type="evidence" value="ECO:0007669"/>
    <property type="project" value="UniProtKB-KW"/>
</dbReference>
<evidence type="ECO:0000313" key="9">
    <source>
        <dbReference type="Proteomes" id="UP000765509"/>
    </source>
</evidence>
<dbReference type="InterPro" id="IPR036875">
    <property type="entry name" value="Znf_CCHC_sf"/>
</dbReference>
<sequence length="1292" mass="149834">MSITGTDVNNALVSRLAIRTLPNKYESLIRILTYGNQYPTIKDIIVNVEKDQALLQTKIEPKDEVALSEDKETRTCFVCGKKGHISRNCRNRGNNNQSSNNKYTQAKLAENEEEEEPNIAFVAINKRGCALIARNQKQTILDSGANNHMFTSKSDFTDLRISSGGVQIGQEGVKIPIKGRGKVIKISNNNKIVFNNALYVPDLPYNLISLSKIWKGKGDLERLQNNKFQVVQNKKKIFNGNIKNGLLHINFDNNNTFVSEHKRLGHGGKSYNCEACKMVKSTQILFNGKIERPNQPLDEISVYLMGPITPISLGGANKQDAKHELEKVILQAENILEKQVKRIICDGGKEFVKVFCEERGIQLTITTPYTPQHNGIVERINRMLMDKVRTLMIESGVKKELWAELTNTANFLLVRVSENEQSPFEKLFNRKPDLSRIKRFGCRAFVTNNNYKRKLDERAHKGILIGYEPDFGIYQILLEDTGKIIWSRDVRFNEDEIPFKNKKDNKNNINQENTIEEEIEPIRQEEIELGQPDINVQEENREPLWIRLRIPRPQEHESTQNNEGTSNIQKKTKKPRWEWELYTKAPKDINSDILQENIIERQSRNNRALVANVGEMASKEKDEAFSKNDYTTVTAMNANTELDEGNPESLKEAQRRPDWAKWKQAYFTELDCISDQNVFKIIPRQEIPKEKTLINTRWVFTKKFDQNGNLQRYKARCVARGFKQKSGIDYQETFSPTGRLSTLRFLISHSAQTEQQIRQADFVTAYLNSELNEEESVFSSPPEGFCEWIRESKPETYEEKRTKDFMKNPTEYVLKLKKSLYGLTQAAQSWYQTLKNWLINFGFIPSNADPCLFIRGRTILFAWVDDILIVGNDSNQVINGLKEQLKIKDLGPASHLLGIRIIRDRLDHITINQTHYIEELLKKYNMEDCKTTSTSMQSNIKLEPSKDEEAKEFKKLNLDYRASVGSLNYLTQCTQPDISYVVGHLSQFLEKPNITHWNCFKRILRYLKGTKDLGINYHKSDNDNIIGYSDTSWEEDLNRRSWSGYVFMYEEVIVSWRSKKLGGVSASSTEAEFRAYLAAFHEAKWLALIQSEINNENPRNLKVYSDNQGAISRAKNPIYHSRTKHIEVHYNSIRDSIENNEVLLEYLPTEELLADCTTKALDRNKNEYFNRKMGLRKQTSTVVNIAEAFTELSQSRGRVRGTIVKSQLLEKLINEHEKLINKDVKILDELIGYKNCRDISIERKYKSRTKRKALTNDTEKHKRRRKHQLLDVKYLVDYKRIRDRKRTIREYK</sequence>
<gene>
    <name evidence="8" type="ORF">O181_000167</name>
</gene>
<keyword evidence="4" id="KW-0863">Zinc-finger</keyword>
<feature type="compositionally biased region" description="Polar residues" evidence="5">
    <location>
        <begin position="559"/>
        <end position="569"/>
    </location>
</feature>
<dbReference type="EMBL" id="AVOT02000017">
    <property type="protein sequence ID" value="MBW0460452.1"/>
    <property type="molecule type" value="Genomic_DNA"/>
</dbReference>
<accession>A0A9Q3GBS2</accession>
<evidence type="ECO:0000256" key="4">
    <source>
        <dbReference type="PROSITE-ProRule" id="PRU00047"/>
    </source>
</evidence>
<dbReference type="InterPro" id="IPR001584">
    <property type="entry name" value="Integrase_cat-core"/>
</dbReference>
<dbReference type="InterPro" id="IPR001878">
    <property type="entry name" value="Znf_CCHC"/>
</dbReference>
<dbReference type="GO" id="GO:0008270">
    <property type="term" value="F:zinc ion binding"/>
    <property type="evidence" value="ECO:0007669"/>
    <property type="project" value="UniProtKB-KW"/>
</dbReference>
<organism evidence="8 9">
    <name type="scientific">Austropuccinia psidii MF-1</name>
    <dbReference type="NCBI Taxonomy" id="1389203"/>
    <lineage>
        <taxon>Eukaryota</taxon>
        <taxon>Fungi</taxon>
        <taxon>Dikarya</taxon>
        <taxon>Basidiomycota</taxon>
        <taxon>Pucciniomycotina</taxon>
        <taxon>Pucciniomycetes</taxon>
        <taxon>Pucciniales</taxon>
        <taxon>Sphaerophragmiaceae</taxon>
        <taxon>Austropuccinia</taxon>
    </lineage>
</organism>
<dbReference type="Pfam" id="PF25597">
    <property type="entry name" value="SH3_retrovirus"/>
    <property type="match status" value="1"/>
</dbReference>
<dbReference type="Gene3D" id="3.30.420.10">
    <property type="entry name" value="Ribonuclease H-like superfamily/Ribonuclease H"/>
    <property type="match status" value="2"/>
</dbReference>
<name>A0A9Q3GBS2_9BASI</name>
<keyword evidence="2" id="KW-0645">Protease</keyword>
<evidence type="ECO:0000313" key="8">
    <source>
        <dbReference type="EMBL" id="MBW0460452.1"/>
    </source>
</evidence>
<dbReference type="GO" id="GO:0015074">
    <property type="term" value="P:DNA integration"/>
    <property type="evidence" value="ECO:0007669"/>
    <property type="project" value="InterPro"/>
</dbReference>
<keyword evidence="3" id="KW-0694">RNA-binding</keyword>
<feature type="compositionally biased region" description="Low complexity" evidence="5">
    <location>
        <begin position="91"/>
        <end position="101"/>
    </location>
</feature>
<dbReference type="Pfam" id="PF07727">
    <property type="entry name" value="RVT_2"/>
    <property type="match status" value="1"/>
</dbReference>
<keyword evidence="9" id="KW-1185">Reference proteome</keyword>
<feature type="domain" description="Integrase catalytic" evidence="7">
    <location>
        <begin position="329"/>
        <end position="431"/>
    </location>
</feature>
<evidence type="ECO:0000256" key="1">
    <source>
        <dbReference type="ARBA" id="ARBA00022664"/>
    </source>
</evidence>
<dbReference type="Pfam" id="PF00098">
    <property type="entry name" value="zf-CCHC"/>
    <property type="match status" value="1"/>
</dbReference>
<dbReference type="SMART" id="SM00343">
    <property type="entry name" value="ZnF_C2HC"/>
    <property type="match status" value="1"/>
</dbReference>
<evidence type="ECO:0000256" key="2">
    <source>
        <dbReference type="ARBA" id="ARBA00022750"/>
    </source>
</evidence>
<reference evidence="8" key="1">
    <citation type="submission" date="2021-03" db="EMBL/GenBank/DDBJ databases">
        <title>Draft genome sequence of rust myrtle Austropuccinia psidii MF-1, a brazilian biotype.</title>
        <authorList>
            <person name="Quecine M.C."/>
            <person name="Pachon D.M.R."/>
            <person name="Bonatelli M.L."/>
            <person name="Correr F.H."/>
            <person name="Franceschini L.M."/>
            <person name="Leite T.F."/>
            <person name="Margarido G.R.A."/>
            <person name="Almeida C.A."/>
            <person name="Ferrarezi J.A."/>
            <person name="Labate C.A."/>
        </authorList>
    </citation>
    <scope>NUCLEOTIDE SEQUENCE</scope>
    <source>
        <strain evidence="8">MF-1</strain>
    </source>
</reference>
<evidence type="ECO:0000256" key="5">
    <source>
        <dbReference type="SAM" id="MobiDB-lite"/>
    </source>
</evidence>
<dbReference type="GO" id="GO:0005634">
    <property type="term" value="C:nucleus"/>
    <property type="evidence" value="ECO:0007669"/>
    <property type="project" value="UniProtKB-ARBA"/>
</dbReference>
<keyword evidence="2" id="KW-0064">Aspartyl protease</keyword>
<feature type="region of interest" description="Disordered" evidence="5">
    <location>
        <begin position="551"/>
        <end position="573"/>
    </location>
</feature>
<keyword evidence="4" id="KW-0479">Metal-binding</keyword>